<dbReference type="AlphaFoldDB" id="A0A540NTG2"/>
<evidence type="ECO:0000256" key="1">
    <source>
        <dbReference type="SAM" id="MobiDB-lite"/>
    </source>
</evidence>
<organism evidence="2 3">
    <name type="scientific">Malus baccata</name>
    <name type="common">Siberian crab apple</name>
    <name type="synonym">Pyrus baccata</name>
    <dbReference type="NCBI Taxonomy" id="106549"/>
    <lineage>
        <taxon>Eukaryota</taxon>
        <taxon>Viridiplantae</taxon>
        <taxon>Streptophyta</taxon>
        <taxon>Embryophyta</taxon>
        <taxon>Tracheophyta</taxon>
        <taxon>Spermatophyta</taxon>
        <taxon>Magnoliopsida</taxon>
        <taxon>eudicotyledons</taxon>
        <taxon>Gunneridae</taxon>
        <taxon>Pentapetalae</taxon>
        <taxon>rosids</taxon>
        <taxon>fabids</taxon>
        <taxon>Rosales</taxon>
        <taxon>Rosaceae</taxon>
        <taxon>Amygdaloideae</taxon>
        <taxon>Maleae</taxon>
        <taxon>Malus</taxon>
    </lineage>
</organism>
<reference evidence="2 3" key="1">
    <citation type="journal article" date="2019" name="G3 (Bethesda)">
        <title>Sequencing of a Wild Apple (Malus baccata) Genome Unravels the Differences Between Cultivated and Wild Apple Species Regarding Disease Resistance and Cold Tolerance.</title>
        <authorList>
            <person name="Chen X."/>
        </authorList>
    </citation>
    <scope>NUCLEOTIDE SEQUENCE [LARGE SCALE GENOMIC DNA]</scope>
    <source>
        <strain evidence="3">cv. Shandingzi</strain>
        <tissue evidence="2">Leaves</tissue>
    </source>
</reference>
<protein>
    <submittedName>
        <fullName evidence="2">Uncharacterized protein</fullName>
    </submittedName>
</protein>
<feature type="region of interest" description="Disordered" evidence="1">
    <location>
        <begin position="1"/>
        <end position="54"/>
    </location>
</feature>
<comment type="caution">
    <text evidence="2">The sequence shown here is derived from an EMBL/GenBank/DDBJ whole genome shotgun (WGS) entry which is preliminary data.</text>
</comment>
<gene>
    <name evidence="2" type="ORF">C1H46_000253</name>
</gene>
<proteinExistence type="predicted"/>
<evidence type="ECO:0000313" key="2">
    <source>
        <dbReference type="EMBL" id="TQE14334.1"/>
    </source>
</evidence>
<evidence type="ECO:0000313" key="3">
    <source>
        <dbReference type="Proteomes" id="UP000315295"/>
    </source>
</evidence>
<accession>A0A540NTG2</accession>
<keyword evidence="3" id="KW-1185">Reference proteome</keyword>
<dbReference type="EMBL" id="VIEB01000005">
    <property type="protein sequence ID" value="TQE14334.1"/>
    <property type="molecule type" value="Genomic_DNA"/>
</dbReference>
<sequence length="175" mass="20072">MADTLSPDPELYSPQPHQNTPNSPSKPNSRKRKFTATDEAHPAVPPHVQKKFRTNKIEKKNLQNASWGERLTLQRRGFVGRHLSLEPARESRLRVRGIRERLLRDGDGDGYWRRRRRVRGRVAAGSARSQPWGSVLELEGGLREKRGREREEGEIGGMEEVWRCGCGERDEGNDK</sequence>
<dbReference type="Proteomes" id="UP000315295">
    <property type="component" value="Unassembled WGS sequence"/>
</dbReference>
<feature type="compositionally biased region" description="Polar residues" evidence="1">
    <location>
        <begin position="15"/>
        <end position="27"/>
    </location>
</feature>
<name>A0A540NTG2_MALBA</name>